<reference evidence="2 3" key="1">
    <citation type="journal article" date="2019" name="Int. J. Syst. Evol. Microbiol.">
        <title>The Global Catalogue of Microorganisms (GCM) 10K type strain sequencing project: providing services to taxonomists for standard genome sequencing and annotation.</title>
        <authorList>
            <consortium name="The Broad Institute Genomics Platform"/>
            <consortium name="The Broad Institute Genome Sequencing Center for Infectious Disease"/>
            <person name="Wu L."/>
            <person name="Ma J."/>
        </authorList>
    </citation>
    <scope>NUCLEOTIDE SEQUENCE [LARGE SCALE GENOMIC DNA]</scope>
    <source>
        <strain evidence="2 3">JCM 3380</strain>
    </source>
</reference>
<dbReference type="EMBL" id="BAAABU010000022">
    <property type="protein sequence ID" value="GAA0254251.1"/>
    <property type="molecule type" value="Genomic_DNA"/>
</dbReference>
<keyword evidence="3" id="KW-1185">Reference proteome</keyword>
<evidence type="ECO:0008006" key="4">
    <source>
        <dbReference type="Google" id="ProtNLM"/>
    </source>
</evidence>
<evidence type="ECO:0000256" key="1">
    <source>
        <dbReference type="SAM" id="MobiDB-lite"/>
    </source>
</evidence>
<evidence type="ECO:0000313" key="3">
    <source>
        <dbReference type="Proteomes" id="UP001500416"/>
    </source>
</evidence>
<feature type="region of interest" description="Disordered" evidence="1">
    <location>
        <begin position="1"/>
        <end position="22"/>
    </location>
</feature>
<proteinExistence type="predicted"/>
<gene>
    <name evidence="2" type="ORF">GCM10010492_63750</name>
</gene>
<feature type="compositionally biased region" description="Basic and acidic residues" evidence="1">
    <location>
        <begin position="8"/>
        <end position="22"/>
    </location>
</feature>
<name>A0ABN0UL44_9PSEU</name>
<dbReference type="RefSeq" id="WP_343937919.1">
    <property type="nucleotide sequence ID" value="NZ_BAAABU010000022.1"/>
</dbReference>
<comment type="caution">
    <text evidence="2">The sequence shown here is derived from an EMBL/GenBank/DDBJ whole genome shotgun (WGS) entry which is preliminary data.</text>
</comment>
<dbReference type="InterPro" id="IPR029044">
    <property type="entry name" value="Nucleotide-diphossugar_trans"/>
</dbReference>
<accession>A0ABN0UL44</accession>
<evidence type="ECO:0000313" key="2">
    <source>
        <dbReference type="EMBL" id="GAA0254251.1"/>
    </source>
</evidence>
<protein>
    <recommendedName>
        <fullName evidence="4">Glycosyl transferase family 2</fullName>
    </recommendedName>
</protein>
<organism evidence="2 3">
    <name type="scientific">Saccharothrix mutabilis subsp. mutabilis</name>
    <dbReference type="NCBI Taxonomy" id="66855"/>
    <lineage>
        <taxon>Bacteria</taxon>
        <taxon>Bacillati</taxon>
        <taxon>Actinomycetota</taxon>
        <taxon>Actinomycetes</taxon>
        <taxon>Pseudonocardiales</taxon>
        <taxon>Pseudonocardiaceae</taxon>
        <taxon>Saccharothrix</taxon>
    </lineage>
</organism>
<dbReference type="Proteomes" id="UP001500416">
    <property type="component" value="Unassembled WGS sequence"/>
</dbReference>
<sequence>MNPTASVADEHHQAAEHHESHDKLLTAVEPAARARVDAVIVPTNREPGYLAEAVSLARRLEATLVVLCSGNASPAATKELAAGLDLVVVDVTALPARVLPDFETTRLVEETEFDRRTDTSLKRNLGLVIARLMAWERIAFLDDDITVPIPEDLELAAGAVTGSVSAVGLRVGGFPDNSVVCHANRETGGKQGTFIGGGALVVGPEATESFFPTIYNEDWFFLLDDVGLRGSALVGSVEQKPYDPFANDLRARVEEFGDTLAEGVFALLDEGRYAAATDAGYWEGFLRARLGLIDDVLDRVRGGVRGDDGEPLSEAAVLRMEVALLAARKLCGAITPDLCVRYLEALRTDRARWREFVSRLGKRHAWRVSDAQHVLDVLRLSDCAEYVPGTRS</sequence>
<dbReference type="SUPFAM" id="SSF53448">
    <property type="entry name" value="Nucleotide-diphospho-sugar transferases"/>
    <property type="match status" value="1"/>
</dbReference>